<evidence type="ECO:0000313" key="3">
    <source>
        <dbReference type="EMBL" id="CAD2217518.1"/>
    </source>
</evidence>
<dbReference type="Pfam" id="PF00557">
    <property type="entry name" value="Peptidase_M24"/>
    <property type="match status" value="1"/>
</dbReference>
<organism evidence="3 4">
    <name type="scientific">Angomonas deanei</name>
    <dbReference type="NCBI Taxonomy" id="59799"/>
    <lineage>
        <taxon>Eukaryota</taxon>
        <taxon>Discoba</taxon>
        <taxon>Euglenozoa</taxon>
        <taxon>Kinetoplastea</taxon>
        <taxon>Metakinetoplastina</taxon>
        <taxon>Trypanosomatida</taxon>
        <taxon>Trypanosomatidae</taxon>
        <taxon>Strigomonadinae</taxon>
        <taxon>Angomonas</taxon>
    </lineage>
</organism>
<proteinExistence type="inferred from homology"/>
<dbReference type="PANTHER" id="PTHR10804:SF11">
    <property type="entry name" value="PROLIFERATION-ASSOCIATED PROTEIN 2G4"/>
    <property type="match status" value="1"/>
</dbReference>
<evidence type="ECO:0000313" key="4">
    <source>
        <dbReference type="Proteomes" id="UP000515908"/>
    </source>
</evidence>
<evidence type="ECO:0000256" key="1">
    <source>
        <dbReference type="ARBA" id="ARBA00007319"/>
    </source>
</evidence>
<dbReference type="OrthoDB" id="5876363at2759"/>
<dbReference type="InterPro" id="IPR047113">
    <property type="entry name" value="PA2G4/ARX1"/>
</dbReference>
<comment type="similarity">
    <text evidence="1">Belongs to the peptidase M24 family.</text>
</comment>
<reference evidence="3 4" key="1">
    <citation type="submission" date="2020-08" db="EMBL/GenBank/DDBJ databases">
        <authorList>
            <person name="Newling K."/>
            <person name="Davey J."/>
            <person name="Forrester S."/>
        </authorList>
    </citation>
    <scope>NUCLEOTIDE SEQUENCE [LARGE SCALE GENOMIC DNA]</scope>
    <source>
        <strain evidence="4">Crithidia deanei Carvalho (ATCC PRA-265)</strain>
    </source>
</reference>
<keyword evidence="4" id="KW-1185">Reference proteome</keyword>
<dbReference type="InterPro" id="IPR000994">
    <property type="entry name" value="Pept_M24"/>
</dbReference>
<dbReference type="EMBL" id="LR877153">
    <property type="protein sequence ID" value="CAD2217518.1"/>
    <property type="molecule type" value="Genomic_DNA"/>
</dbReference>
<dbReference type="Gene3D" id="3.90.230.10">
    <property type="entry name" value="Creatinase/methionine aminopeptidase superfamily"/>
    <property type="match status" value="1"/>
</dbReference>
<dbReference type="Proteomes" id="UP000515908">
    <property type="component" value="Chromosome 09"/>
</dbReference>
<sequence length="302" mass="33522">MYKGTEKGLAFPTSISLNNCACHFSPGAGDEEKPRELKEGDVVHIDLGIQVDGYCAQVAHTVQVTASGSLADDKVGHLIVAAHNILHTAVRKLRPGANIYEVTEVIEKAAAHHGVNPVDGVLSHMLKRYIIDGFRCIPQKKEAEHMVHNYDFDLAQVWTLDIVMSTGKGKLKERDERPFIYKVALDSNYNVKLESAKELEKEIDTKYATFPFAIRNLETKKARLGLNEMIKNGAVIPYPVLYERDGEQLAHFKSTILITKKKIEVITGLKPQAGPALAPYTDEVVIAASKLPLILEDKKKKK</sequence>
<dbReference type="CDD" id="cd01089">
    <property type="entry name" value="PA2G4-like"/>
    <property type="match status" value="1"/>
</dbReference>
<dbReference type="InterPro" id="IPR036388">
    <property type="entry name" value="WH-like_DNA-bd_sf"/>
</dbReference>
<dbReference type="VEuPathDB" id="TriTrypDB:ADEAN_000499600"/>
<dbReference type="AlphaFoldDB" id="A0A7G2CCH4"/>
<feature type="domain" description="Peptidase M24" evidence="2">
    <location>
        <begin position="6"/>
        <end position="130"/>
    </location>
</feature>
<gene>
    <name evidence="3" type="ORF">ADEAN_000499600</name>
</gene>
<dbReference type="PANTHER" id="PTHR10804">
    <property type="entry name" value="PROTEASE FAMILY M24 METHIONYL AMINOPEPTIDASE, AMINOPEPTIDASE P"/>
    <property type="match status" value="1"/>
</dbReference>
<protein>
    <submittedName>
        <fullName evidence="3">Metallopeptidase family M24, putative</fullName>
    </submittedName>
</protein>
<dbReference type="SUPFAM" id="SSF46785">
    <property type="entry name" value="Winged helix' DNA-binding domain"/>
    <property type="match status" value="1"/>
</dbReference>
<dbReference type="Gene3D" id="1.10.10.10">
    <property type="entry name" value="Winged helix-like DNA-binding domain superfamily/Winged helix DNA-binding domain"/>
    <property type="match status" value="1"/>
</dbReference>
<dbReference type="InterPro" id="IPR036005">
    <property type="entry name" value="Creatinase/aminopeptidase-like"/>
</dbReference>
<dbReference type="SUPFAM" id="SSF55920">
    <property type="entry name" value="Creatinase/aminopeptidase"/>
    <property type="match status" value="1"/>
</dbReference>
<evidence type="ECO:0000259" key="2">
    <source>
        <dbReference type="Pfam" id="PF00557"/>
    </source>
</evidence>
<dbReference type="InterPro" id="IPR036390">
    <property type="entry name" value="WH_DNA-bd_sf"/>
</dbReference>
<name>A0A7G2CCH4_9TRYP</name>
<accession>A0A7G2CCH4</accession>
<dbReference type="FunFam" id="1.10.10.10:FF:000029">
    <property type="entry name" value="Proliferation-associated 2G4, a"/>
    <property type="match status" value="1"/>
</dbReference>